<organism evidence="2 3">
    <name type="scientific">Pyxicephalus adspersus</name>
    <name type="common">African bullfrog</name>
    <dbReference type="NCBI Taxonomy" id="30357"/>
    <lineage>
        <taxon>Eukaryota</taxon>
        <taxon>Metazoa</taxon>
        <taxon>Chordata</taxon>
        <taxon>Craniata</taxon>
        <taxon>Vertebrata</taxon>
        <taxon>Euteleostomi</taxon>
        <taxon>Amphibia</taxon>
        <taxon>Batrachia</taxon>
        <taxon>Anura</taxon>
        <taxon>Neobatrachia</taxon>
        <taxon>Ranoidea</taxon>
        <taxon>Pyxicephalidae</taxon>
        <taxon>Pyxicephalinae</taxon>
        <taxon>Pyxicephalus</taxon>
    </lineage>
</organism>
<dbReference type="PANTHER" id="PTHR37984">
    <property type="entry name" value="PROTEIN CBG26694"/>
    <property type="match status" value="1"/>
</dbReference>
<evidence type="ECO:0000313" key="3">
    <source>
        <dbReference type="Proteomes" id="UP001181693"/>
    </source>
</evidence>
<sequence>MTSSAEQKKVSGVWEVIGIELEGPLPETCNGHQYILTVIDYYSKWVEACPLKTNSAVEVAQKLCSIFYRQGFPKRILSMQESTFLKDINLELCKLLSTECSVHVACYLQAYSLDAKTNERLKRALKKLVITQQNNWDVFLDATLFSLRSKVNSGTKYSPFFLLYRRDAMYPSEIPMDLSHTTITLPDENEYSNFVRNELEISNEDLRSEDHVDHKSAVGLVGEDHVYSKIAEDHVYSKSAEDFVGKDHVDCKSAEFLVGEDHVGSKSAEFLVEDHADSKCAAFHLGDDHLGSKRAEDLVIEELLVENLVDLGHEAEFVLKDVYLNALEA</sequence>
<reference evidence="2" key="1">
    <citation type="thesis" date="2020" institute="ProQuest LLC" country="789 East Eisenhower Parkway, Ann Arbor, MI, USA">
        <title>Comparative Genomics and Chromosome Evolution.</title>
        <authorList>
            <person name="Mudd A.B."/>
        </authorList>
    </citation>
    <scope>NUCLEOTIDE SEQUENCE</scope>
    <source>
        <strain evidence="2">1538</strain>
        <tissue evidence="2">Blood</tissue>
    </source>
</reference>
<keyword evidence="3" id="KW-1185">Reference proteome</keyword>
<dbReference type="Gene3D" id="3.30.420.10">
    <property type="entry name" value="Ribonuclease H-like superfamily/Ribonuclease H"/>
    <property type="match status" value="1"/>
</dbReference>
<feature type="domain" description="Integrase catalytic" evidence="1">
    <location>
        <begin position="4"/>
        <end position="179"/>
    </location>
</feature>
<dbReference type="InterPro" id="IPR036397">
    <property type="entry name" value="RNaseH_sf"/>
</dbReference>
<dbReference type="GO" id="GO:0003676">
    <property type="term" value="F:nucleic acid binding"/>
    <property type="evidence" value="ECO:0007669"/>
    <property type="project" value="InterPro"/>
</dbReference>
<dbReference type="EMBL" id="DYDO01000008">
    <property type="protein sequence ID" value="DBA19671.1"/>
    <property type="molecule type" value="Genomic_DNA"/>
</dbReference>
<dbReference type="InterPro" id="IPR001584">
    <property type="entry name" value="Integrase_cat-core"/>
</dbReference>
<gene>
    <name evidence="2" type="ORF">GDO54_015474</name>
</gene>
<proteinExistence type="predicted"/>
<dbReference type="PROSITE" id="PS50994">
    <property type="entry name" value="INTEGRASE"/>
    <property type="match status" value="1"/>
</dbReference>
<evidence type="ECO:0000259" key="1">
    <source>
        <dbReference type="PROSITE" id="PS50994"/>
    </source>
</evidence>
<dbReference type="SUPFAM" id="SSF53098">
    <property type="entry name" value="Ribonuclease H-like"/>
    <property type="match status" value="1"/>
</dbReference>
<comment type="caution">
    <text evidence="2">The sequence shown here is derived from an EMBL/GenBank/DDBJ whole genome shotgun (WGS) entry which is preliminary data.</text>
</comment>
<evidence type="ECO:0000313" key="2">
    <source>
        <dbReference type="EMBL" id="DBA19671.1"/>
    </source>
</evidence>
<name>A0AAV3A5J5_PYXAD</name>
<dbReference type="Proteomes" id="UP001181693">
    <property type="component" value="Unassembled WGS sequence"/>
</dbReference>
<protein>
    <recommendedName>
        <fullName evidence="1">Integrase catalytic domain-containing protein</fullName>
    </recommendedName>
</protein>
<dbReference type="GO" id="GO:0015074">
    <property type="term" value="P:DNA integration"/>
    <property type="evidence" value="ECO:0007669"/>
    <property type="project" value="InterPro"/>
</dbReference>
<dbReference type="AlphaFoldDB" id="A0AAV3A5J5"/>
<dbReference type="InterPro" id="IPR050951">
    <property type="entry name" value="Retrovirus_Pol_polyprotein"/>
</dbReference>
<accession>A0AAV3A5J5</accession>
<dbReference type="PANTHER" id="PTHR37984:SF5">
    <property type="entry name" value="PROTEIN NYNRIN-LIKE"/>
    <property type="match status" value="1"/>
</dbReference>
<dbReference type="InterPro" id="IPR012337">
    <property type="entry name" value="RNaseH-like_sf"/>
</dbReference>